<organism evidence="2 3">
    <name type="scientific">Plakobranchus ocellatus</name>
    <dbReference type="NCBI Taxonomy" id="259542"/>
    <lineage>
        <taxon>Eukaryota</taxon>
        <taxon>Metazoa</taxon>
        <taxon>Spiralia</taxon>
        <taxon>Lophotrochozoa</taxon>
        <taxon>Mollusca</taxon>
        <taxon>Gastropoda</taxon>
        <taxon>Heterobranchia</taxon>
        <taxon>Euthyneura</taxon>
        <taxon>Panpulmonata</taxon>
        <taxon>Sacoglossa</taxon>
        <taxon>Placobranchoidea</taxon>
        <taxon>Plakobranchidae</taxon>
        <taxon>Plakobranchus</taxon>
    </lineage>
</organism>
<protein>
    <submittedName>
        <fullName evidence="2">Sec14-like protein 2</fullName>
    </submittedName>
</protein>
<dbReference type="Gene3D" id="3.40.525.10">
    <property type="entry name" value="CRAL-TRIO lipid binding domain"/>
    <property type="match status" value="1"/>
</dbReference>
<dbReference type="PANTHER" id="PTHR23324">
    <property type="entry name" value="SEC14 RELATED PROTEIN"/>
    <property type="match status" value="1"/>
</dbReference>
<gene>
    <name evidence="2" type="ORF">PoB_005389400</name>
</gene>
<dbReference type="InterPro" id="IPR001251">
    <property type="entry name" value="CRAL-TRIO_dom"/>
</dbReference>
<dbReference type="PROSITE" id="PS50191">
    <property type="entry name" value="CRAL_TRIO"/>
    <property type="match status" value="1"/>
</dbReference>
<dbReference type="PANTHER" id="PTHR23324:SF83">
    <property type="entry name" value="SEC14-LIKE PROTEIN 2"/>
    <property type="match status" value="1"/>
</dbReference>
<accession>A0AAV4C9N0</accession>
<dbReference type="SUPFAM" id="SSF52087">
    <property type="entry name" value="CRAL/TRIO domain"/>
    <property type="match status" value="1"/>
</dbReference>
<dbReference type="EMBL" id="BLXT01005922">
    <property type="protein sequence ID" value="GFO27389.1"/>
    <property type="molecule type" value="Genomic_DNA"/>
</dbReference>
<evidence type="ECO:0000259" key="1">
    <source>
        <dbReference type="PROSITE" id="PS50191"/>
    </source>
</evidence>
<proteinExistence type="predicted"/>
<dbReference type="AlphaFoldDB" id="A0AAV4C9N0"/>
<sequence>MWINCAGILMSAKKQDVVKSKIWVLENIYSLFASTSKEQNRRVDQIVIIFDLYKFGMKHLWKPGLDVTTEILTVFESHYPETLKTTFIVNAPRIFPIAYNAFRPFLSEDTQRKVRILG</sequence>
<dbReference type="SMART" id="SM00516">
    <property type="entry name" value="SEC14"/>
    <property type="match status" value="1"/>
</dbReference>
<name>A0AAV4C9N0_9GAST</name>
<evidence type="ECO:0000313" key="3">
    <source>
        <dbReference type="Proteomes" id="UP000735302"/>
    </source>
</evidence>
<dbReference type="Proteomes" id="UP000735302">
    <property type="component" value="Unassembled WGS sequence"/>
</dbReference>
<dbReference type="GO" id="GO:0005737">
    <property type="term" value="C:cytoplasm"/>
    <property type="evidence" value="ECO:0007669"/>
    <property type="project" value="TreeGrafter"/>
</dbReference>
<feature type="non-terminal residue" evidence="2">
    <location>
        <position position="118"/>
    </location>
</feature>
<dbReference type="InterPro" id="IPR036865">
    <property type="entry name" value="CRAL-TRIO_dom_sf"/>
</dbReference>
<dbReference type="Pfam" id="PF00650">
    <property type="entry name" value="CRAL_TRIO"/>
    <property type="match status" value="1"/>
</dbReference>
<feature type="domain" description="CRAL-TRIO" evidence="1">
    <location>
        <begin position="1"/>
        <end position="118"/>
    </location>
</feature>
<dbReference type="CDD" id="cd00170">
    <property type="entry name" value="SEC14"/>
    <property type="match status" value="1"/>
</dbReference>
<keyword evidence="3" id="KW-1185">Reference proteome</keyword>
<dbReference type="InterPro" id="IPR051064">
    <property type="entry name" value="SEC14/CRAL-TRIO_domain"/>
</dbReference>
<comment type="caution">
    <text evidence="2">The sequence shown here is derived from an EMBL/GenBank/DDBJ whole genome shotgun (WGS) entry which is preliminary data.</text>
</comment>
<reference evidence="2 3" key="1">
    <citation type="journal article" date="2021" name="Elife">
        <title>Chloroplast acquisition without the gene transfer in kleptoplastic sea slugs, Plakobranchus ocellatus.</title>
        <authorList>
            <person name="Maeda T."/>
            <person name="Takahashi S."/>
            <person name="Yoshida T."/>
            <person name="Shimamura S."/>
            <person name="Takaki Y."/>
            <person name="Nagai Y."/>
            <person name="Toyoda A."/>
            <person name="Suzuki Y."/>
            <person name="Arimoto A."/>
            <person name="Ishii H."/>
            <person name="Satoh N."/>
            <person name="Nishiyama T."/>
            <person name="Hasebe M."/>
            <person name="Maruyama T."/>
            <person name="Minagawa J."/>
            <person name="Obokata J."/>
            <person name="Shigenobu S."/>
        </authorList>
    </citation>
    <scope>NUCLEOTIDE SEQUENCE [LARGE SCALE GENOMIC DNA]</scope>
</reference>
<evidence type="ECO:0000313" key="2">
    <source>
        <dbReference type="EMBL" id="GFO27389.1"/>
    </source>
</evidence>